<accession>A0ABP2F4S3</accession>
<organism evidence="6 7">
    <name type="scientific">Ajellomyces dermatitidis (strain ER-3 / ATCC MYA-2586)</name>
    <name type="common">Blastomyces dermatitidis</name>
    <dbReference type="NCBI Taxonomy" id="559297"/>
    <lineage>
        <taxon>Eukaryota</taxon>
        <taxon>Fungi</taxon>
        <taxon>Dikarya</taxon>
        <taxon>Ascomycota</taxon>
        <taxon>Pezizomycotina</taxon>
        <taxon>Eurotiomycetes</taxon>
        <taxon>Eurotiomycetidae</taxon>
        <taxon>Onygenales</taxon>
        <taxon>Ajellomycetaceae</taxon>
        <taxon>Blastomyces</taxon>
    </lineage>
</organism>
<feature type="compositionally biased region" description="Acidic residues" evidence="5">
    <location>
        <begin position="417"/>
        <end position="429"/>
    </location>
</feature>
<evidence type="ECO:0000313" key="7">
    <source>
        <dbReference type="Proteomes" id="UP000002039"/>
    </source>
</evidence>
<keyword evidence="2 4" id="KW-0853">WD repeat</keyword>
<dbReference type="InterPro" id="IPR015943">
    <property type="entry name" value="WD40/YVTN_repeat-like_dom_sf"/>
</dbReference>
<feature type="region of interest" description="Disordered" evidence="5">
    <location>
        <begin position="1360"/>
        <end position="1402"/>
    </location>
</feature>
<dbReference type="InterPro" id="IPR001680">
    <property type="entry name" value="WD40_rpt"/>
</dbReference>
<dbReference type="Proteomes" id="UP000002039">
    <property type="component" value="Unassembled WGS sequence"/>
</dbReference>
<dbReference type="SUPFAM" id="SSF50978">
    <property type="entry name" value="WD40 repeat-like"/>
    <property type="match status" value="1"/>
</dbReference>
<feature type="region of interest" description="Disordered" evidence="5">
    <location>
        <begin position="1"/>
        <end position="60"/>
    </location>
</feature>
<name>A0ABP2F4S3_AJEDR</name>
<dbReference type="InterPro" id="IPR037588">
    <property type="entry name" value="MLST8"/>
</dbReference>
<evidence type="ECO:0000256" key="1">
    <source>
        <dbReference type="ARBA" id="ARBA00009890"/>
    </source>
</evidence>
<proteinExistence type="inferred from homology"/>
<dbReference type="SMART" id="SM00320">
    <property type="entry name" value="WD40"/>
    <property type="match status" value="7"/>
</dbReference>
<dbReference type="Pfam" id="PF00400">
    <property type="entry name" value="WD40"/>
    <property type="match status" value="1"/>
</dbReference>
<feature type="region of interest" description="Disordered" evidence="5">
    <location>
        <begin position="417"/>
        <end position="453"/>
    </location>
</feature>
<protein>
    <submittedName>
        <fullName evidence="6">WD repeat protein</fullName>
    </submittedName>
</protein>
<feature type="compositionally biased region" description="Polar residues" evidence="5">
    <location>
        <begin position="1"/>
        <end position="14"/>
    </location>
</feature>
<evidence type="ECO:0000256" key="5">
    <source>
        <dbReference type="SAM" id="MobiDB-lite"/>
    </source>
</evidence>
<dbReference type="GeneID" id="69028875"/>
<comment type="similarity">
    <text evidence="1">Belongs to the WD repeat LST8 family.</text>
</comment>
<keyword evidence="7" id="KW-1185">Reference proteome</keyword>
<gene>
    <name evidence="6" type="ORF">BDCG_07088</name>
</gene>
<evidence type="ECO:0000256" key="4">
    <source>
        <dbReference type="PROSITE-ProRule" id="PRU00221"/>
    </source>
</evidence>
<sequence>MSRLQSNLDLLNTRSDNDDLPSPLSPSYIRSLKSRRKMSQHVPQPNGAKRAAPIKARRGGISLGGRRQLSQSELFRQPGAVQFASHPQSRPCLLSMDTHNTPTKPTLVAPDILNSVSASQPNAAAQPESSRNSSPEADLEGESLDEKAQALLHQFLCTSSTKSSNEVDSGTGPEPSYMHVQPSNGLKRTADGQVKQAASHGKGPSYETKEIGDSRSDLTQSGIIHPNKGLPGTSLGPQSSSGVKNTTTAATTPNIRLHSPARSTPPVSATHSQNDAQNPENKQYSTTNPIINSYYNASNISNTQSDPPSLPATFPSSSSSLAVVVRPYPTDSEFIKPGLPASSTSLSTKHTEKPPKNNLGPKPKNKALAMPHSDSGSGYYQSDSASHTTVVRRPRRSRAAPVNYYAKVRGFLGYQSDEDGEEAGEEQENPSEVNAPRDDTTHQSPYEELTPVPEPAASLIRSVYRAGYLQVQQEPLPAPVDEIFEEYAPYSSLHARIGYGERCTNEHFELDDPDGRVIHADFDQSEMEGLFRVMTGQPANESDIAIPDLLAQVTQKFYPHRDQQKALAQKISDLNALHKSLLRITDDPTAFLLHHRDRESSWRECDNETPQRGTIRQILSYLHIVLGLPEPANRVYHVHDILQRVRQTNNGDFQHLISVLNCFKHRRKRHICAFLYDAANGLVSSAPYILRALSSHADYPSPDFDCMRPSALLRERELGQRVFRRKTPINQKLQSRRGLELWKRWKGASNDVMVLAWSPDGTRFAAGAAAQSDEHNMIYNRNNNLLLGDLTCNSLKELPDHRICRPVPSNVTDPSLYMTVSAVSWRGDSLYTASFDNTVKIWDVSTHAGAKCVNTLLHDGRVMDMAVSRSGFIATGCDSSPHIKLWTQTGGQDYTVTDLTCNPTKNVAMTPSSLAWGPTSADNILVAGLAAREDEKFRNGHLALWQVGQSDVSPLIISPNSQNVFDVTWHPTAPIFATGSTVELSVSAVGRAKTIRSLVRVYDPFRPTANWGAHITYECPALDINDVTFCPANSNYITASCTDGATYVWDYRNPGQILHKLAHGAPIAEQDPNVSREKHDIGVRVALWKDNFIDQFYTGGSDGVLKKWNILRAPEDVLVENTAHFDQGIMSGAFSPDFTNLLVGDSCGSIHVLSSAPFSHGGTNMAYEPASKERPSEDDDRLGIETAKELLESGKLSRHPVFGVGQGPRYDGPFAAWARQAGTPKEALPHTPLLPEIRATQLDRSLNLRHQLEREDEKQLDARILGAIAQNKQRGRNKRKVPEDVGRRYNNIFPFSRSSSYSSSLSPLSYSRLGSLSPSIFVSHKHSDKTHQYISLLSDDESGPSSSSAPPCCPARIKSEFSSTSKPAFPPCIDLTGDSSEDEAARHQQQQGKSHGALSLDDEDVDSLCEPLDDDYWWPRNCDVDPNIRRDEA</sequence>
<dbReference type="PROSITE" id="PS50082">
    <property type="entry name" value="WD_REPEATS_2"/>
    <property type="match status" value="1"/>
</dbReference>
<dbReference type="InterPro" id="IPR036322">
    <property type="entry name" value="WD40_repeat_dom_sf"/>
</dbReference>
<feature type="compositionally biased region" description="Polar residues" evidence="5">
    <location>
        <begin position="261"/>
        <end position="287"/>
    </location>
</feature>
<evidence type="ECO:0000256" key="3">
    <source>
        <dbReference type="ARBA" id="ARBA00022737"/>
    </source>
</evidence>
<dbReference type="RefSeq" id="XP_045278399.1">
    <property type="nucleotide sequence ID" value="XM_045422853.1"/>
</dbReference>
<feature type="compositionally biased region" description="Polar residues" evidence="5">
    <location>
        <begin position="118"/>
        <end position="135"/>
    </location>
</feature>
<keyword evidence="3" id="KW-0677">Repeat</keyword>
<reference evidence="7" key="1">
    <citation type="journal article" date="2015" name="PLoS Genet.">
        <title>The dynamic genome and transcriptome of the human fungal pathogen Blastomyces and close relative Emmonsia.</title>
        <authorList>
            <person name="Munoz J.F."/>
            <person name="Gauthier G.M."/>
            <person name="Desjardins C.A."/>
            <person name="Gallo J.E."/>
            <person name="Holder J."/>
            <person name="Sullivan T.D."/>
            <person name="Marty A.J."/>
            <person name="Carmen J.C."/>
            <person name="Chen Z."/>
            <person name="Ding L."/>
            <person name="Gujja S."/>
            <person name="Magrini V."/>
            <person name="Misas E."/>
            <person name="Mitreva M."/>
            <person name="Priest M."/>
            <person name="Saif S."/>
            <person name="Whiston E.A."/>
            <person name="Young S."/>
            <person name="Zeng Q."/>
            <person name="Goldman W.E."/>
            <person name="Mardis E.R."/>
            <person name="Taylor J.W."/>
            <person name="McEwen J.G."/>
            <person name="Clay O.K."/>
            <person name="Klein B.S."/>
            <person name="Cuomo C.A."/>
        </authorList>
    </citation>
    <scope>NUCLEOTIDE SEQUENCE [LARGE SCALE GENOMIC DNA]</scope>
    <source>
        <strain evidence="7">ER-3 / ATCC MYA-2586</strain>
    </source>
</reference>
<evidence type="ECO:0000256" key="2">
    <source>
        <dbReference type="ARBA" id="ARBA00022574"/>
    </source>
</evidence>
<dbReference type="PROSITE" id="PS00678">
    <property type="entry name" value="WD_REPEATS_1"/>
    <property type="match status" value="1"/>
</dbReference>
<feature type="compositionally biased region" description="Basic and acidic residues" evidence="5">
    <location>
        <begin position="207"/>
        <end position="216"/>
    </location>
</feature>
<feature type="repeat" description="WD" evidence="4">
    <location>
        <begin position="820"/>
        <end position="846"/>
    </location>
</feature>
<feature type="compositionally biased region" description="Polar residues" evidence="5">
    <location>
        <begin position="235"/>
        <end position="254"/>
    </location>
</feature>
<feature type="region of interest" description="Disordered" evidence="5">
    <location>
        <begin position="160"/>
        <end position="318"/>
    </location>
</feature>
<evidence type="ECO:0000313" key="6">
    <source>
        <dbReference type="EMBL" id="EEQ91968.2"/>
    </source>
</evidence>
<feature type="compositionally biased region" description="Low complexity" evidence="5">
    <location>
        <begin position="373"/>
        <end position="386"/>
    </location>
</feature>
<dbReference type="PANTHER" id="PTHR19842:SF2">
    <property type="entry name" value="WD REPEAT PROTEIN (AFU_ORTHOLOGUE AFUA_5G04300)"/>
    <property type="match status" value="1"/>
</dbReference>
<dbReference type="EMBL" id="EQ999980">
    <property type="protein sequence ID" value="EEQ91968.2"/>
    <property type="molecule type" value="Genomic_DNA"/>
</dbReference>
<feature type="region of interest" description="Disordered" evidence="5">
    <location>
        <begin position="118"/>
        <end position="143"/>
    </location>
</feature>
<dbReference type="PANTHER" id="PTHR19842">
    <property type="entry name" value="G BETA-LIKE PROTEIN GBL"/>
    <property type="match status" value="1"/>
</dbReference>
<dbReference type="Gene3D" id="2.130.10.10">
    <property type="entry name" value="YVTN repeat-like/Quinoprotein amine dehydrogenase"/>
    <property type="match status" value="1"/>
</dbReference>
<feature type="compositionally biased region" description="Low complexity" evidence="5">
    <location>
        <begin position="288"/>
        <end position="302"/>
    </location>
</feature>
<dbReference type="InterPro" id="IPR019775">
    <property type="entry name" value="WD40_repeat_CS"/>
</dbReference>
<feature type="region of interest" description="Disordered" evidence="5">
    <location>
        <begin position="331"/>
        <end position="397"/>
    </location>
</feature>